<organism evidence="2">
    <name type="scientific">marine sediment metagenome</name>
    <dbReference type="NCBI Taxonomy" id="412755"/>
    <lineage>
        <taxon>unclassified sequences</taxon>
        <taxon>metagenomes</taxon>
        <taxon>ecological metagenomes</taxon>
    </lineage>
</organism>
<name>A0A0F9TSW0_9ZZZZ</name>
<evidence type="ECO:0000313" key="2">
    <source>
        <dbReference type="EMBL" id="KKN44453.1"/>
    </source>
</evidence>
<dbReference type="EMBL" id="LAZR01001451">
    <property type="protein sequence ID" value="KKN44453.1"/>
    <property type="molecule type" value="Genomic_DNA"/>
</dbReference>
<proteinExistence type="predicted"/>
<comment type="caution">
    <text evidence="2">The sequence shown here is derived from an EMBL/GenBank/DDBJ whole genome shotgun (WGS) entry which is preliminary data.</text>
</comment>
<feature type="region of interest" description="Disordered" evidence="1">
    <location>
        <begin position="165"/>
        <end position="213"/>
    </location>
</feature>
<accession>A0A0F9TSW0</accession>
<dbReference type="AlphaFoldDB" id="A0A0F9TSW0"/>
<reference evidence="2" key="1">
    <citation type="journal article" date="2015" name="Nature">
        <title>Complex archaea that bridge the gap between prokaryotes and eukaryotes.</title>
        <authorList>
            <person name="Spang A."/>
            <person name="Saw J.H."/>
            <person name="Jorgensen S.L."/>
            <person name="Zaremba-Niedzwiedzka K."/>
            <person name="Martijn J."/>
            <person name="Lind A.E."/>
            <person name="van Eijk R."/>
            <person name="Schleper C."/>
            <person name="Guy L."/>
            <person name="Ettema T.J."/>
        </authorList>
    </citation>
    <scope>NUCLEOTIDE SEQUENCE</scope>
</reference>
<protein>
    <submittedName>
        <fullName evidence="2">Uncharacterized protein</fullName>
    </submittedName>
</protein>
<evidence type="ECO:0000256" key="1">
    <source>
        <dbReference type="SAM" id="MobiDB-lite"/>
    </source>
</evidence>
<sequence length="585" mass="60970">MPLPGFSVSVLRQQTFAQRNQPVTMSGRVTGFGFGFPAFVRVSLEGPAHNPEVQTFDTFASPFTGDYAIPVLAAKDGEYVVYAQAFPPLGIPLPGAPEPLFLGPALAESPRPPLVIGRPVNGQLEMELEPGRVERVAPPSVEVITPITIGAPVIRIGAPAPPRAALPPWSPPPPAAPPPAAPPPVAPPPAAPPPAAPPPAAPPPPPTEAIPLPEEPVLPEVTGLSSTFTPAEVTIGEVAAGTLSWLPQGTQDFTFGVRVDLVTEQGWAVRNILQATPRATMGARQDTLLAVDTTGLSEGWYGLEVTFTDLATGAEILKRTLVGVLLLVPPPLPPELPEGLSLGDLTVATPTVTPNTVEPGGNITIQVPFTNMGPVAVPVSIDSFLMDSGGRVALMVPRDIFTPQLEMGVTRTSTLTIPTDMPGGSYGLLIMAVDANTGVLLIQQTFPSMLTVVIPEVAPPPPPPPPPPAEEVVELEPPAPTASIDSLSVQGSVDLGGPLWVRVAWRSSVPAYVAADLMEPPDFTGYKSAASSEMRAAGSYSDELRIPVDPGNAEGNNRLRVSVASEAGVILDRRTTMVAVVSPEF</sequence>
<gene>
    <name evidence="2" type="ORF">LCGC14_0693000</name>
</gene>